<keyword evidence="2 10" id="KW-0813">Transport</keyword>
<dbReference type="InterPro" id="IPR023996">
    <property type="entry name" value="TonB-dep_OMP_SusC/RagA"/>
</dbReference>
<evidence type="ECO:0000259" key="12">
    <source>
        <dbReference type="Pfam" id="PF00593"/>
    </source>
</evidence>
<comment type="subcellular location">
    <subcellularLocation>
        <location evidence="1 10">Cell outer membrane</location>
        <topology evidence="1 10">Multi-pass membrane protein</topology>
    </subcellularLocation>
</comment>
<feature type="domain" description="TonB-dependent receptor-like beta-barrel" evidence="12">
    <location>
        <begin position="381"/>
        <end position="948"/>
    </location>
</feature>
<dbReference type="Gene3D" id="2.170.130.10">
    <property type="entry name" value="TonB-dependent receptor, plug domain"/>
    <property type="match status" value="1"/>
</dbReference>
<dbReference type="Gene3D" id="2.60.40.1120">
    <property type="entry name" value="Carboxypeptidase-like, regulatory domain"/>
    <property type="match status" value="1"/>
</dbReference>
<protein>
    <recommendedName>
        <fullName evidence="16">SusC/RagA family TonB-linked outer membrane protein</fullName>
    </recommendedName>
</protein>
<dbReference type="Proteomes" id="UP000076715">
    <property type="component" value="Unassembled WGS sequence"/>
</dbReference>
<dbReference type="PANTHER" id="PTHR30069:SF29">
    <property type="entry name" value="HEMOGLOBIN AND HEMOGLOBIN-HAPTOGLOBIN-BINDING PROTEIN 1-RELATED"/>
    <property type="match status" value="1"/>
</dbReference>
<dbReference type="InterPro" id="IPR039426">
    <property type="entry name" value="TonB-dep_rcpt-like"/>
</dbReference>
<evidence type="ECO:0000256" key="8">
    <source>
        <dbReference type="ARBA" id="ARBA00023170"/>
    </source>
</evidence>
<evidence type="ECO:0000256" key="1">
    <source>
        <dbReference type="ARBA" id="ARBA00004571"/>
    </source>
</evidence>
<dbReference type="EMBL" id="LQRT01000016">
    <property type="protein sequence ID" value="KZS40141.1"/>
    <property type="molecule type" value="Genomic_DNA"/>
</dbReference>
<keyword evidence="8" id="KW-0675">Receptor</keyword>
<keyword evidence="7 10" id="KW-0472">Membrane</keyword>
<dbReference type="InterPro" id="IPR023997">
    <property type="entry name" value="TonB-dep_OMP_SusC/RagA_CS"/>
</dbReference>
<proteinExistence type="inferred from homology"/>
<dbReference type="AlphaFoldDB" id="A0A162ZYV4"/>
<evidence type="ECO:0000256" key="10">
    <source>
        <dbReference type="PROSITE-ProRule" id="PRU01360"/>
    </source>
</evidence>
<evidence type="ECO:0008006" key="16">
    <source>
        <dbReference type="Google" id="ProtNLM"/>
    </source>
</evidence>
<evidence type="ECO:0000256" key="9">
    <source>
        <dbReference type="ARBA" id="ARBA00023237"/>
    </source>
</evidence>
<evidence type="ECO:0000256" key="11">
    <source>
        <dbReference type="RuleBase" id="RU003357"/>
    </source>
</evidence>
<comment type="caution">
    <text evidence="14">The sequence shown here is derived from an EMBL/GenBank/DDBJ whole genome shotgun (WGS) entry which is preliminary data.</text>
</comment>
<evidence type="ECO:0000256" key="4">
    <source>
        <dbReference type="ARBA" id="ARBA00022692"/>
    </source>
</evidence>
<keyword evidence="6 11" id="KW-0798">TonB box</keyword>
<dbReference type="Gene3D" id="2.40.170.20">
    <property type="entry name" value="TonB-dependent receptor, beta-barrel domain"/>
    <property type="match status" value="1"/>
</dbReference>
<dbReference type="InterPro" id="IPR036942">
    <property type="entry name" value="Beta-barrel_TonB_sf"/>
</dbReference>
<dbReference type="Pfam" id="PF00593">
    <property type="entry name" value="TonB_dep_Rec_b-barrel"/>
    <property type="match status" value="1"/>
</dbReference>
<dbReference type="NCBIfam" id="TIGR04057">
    <property type="entry name" value="SusC_RagA_signa"/>
    <property type="match status" value="1"/>
</dbReference>
<comment type="similarity">
    <text evidence="10 11">Belongs to the TonB-dependent receptor family.</text>
</comment>
<gene>
    <name evidence="14" type="ORF">AWE51_25195</name>
</gene>
<reference evidence="14 15" key="1">
    <citation type="submission" date="2016-01" db="EMBL/GenBank/DDBJ databases">
        <title>The draft genome sequence of Aquimarina sp. RZW4-3-2.</title>
        <authorList>
            <person name="Wang Y."/>
        </authorList>
    </citation>
    <scope>NUCLEOTIDE SEQUENCE [LARGE SCALE GENOMIC DNA]</scope>
    <source>
        <strain evidence="14 15">RZW4-3-2</strain>
    </source>
</reference>
<keyword evidence="5" id="KW-0732">Signal</keyword>
<evidence type="ECO:0000313" key="15">
    <source>
        <dbReference type="Proteomes" id="UP000076715"/>
    </source>
</evidence>
<dbReference type="STRING" id="1642818.AWE51_25195"/>
<keyword evidence="9 10" id="KW-0998">Cell outer membrane</keyword>
<feature type="domain" description="TonB-dependent receptor plug" evidence="13">
    <location>
        <begin position="89"/>
        <end position="194"/>
    </location>
</feature>
<accession>A0A162ZYV4</accession>
<evidence type="ECO:0000256" key="7">
    <source>
        <dbReference type="ARBA" id="ARBA00023136"/>
    </source>
</evidence>
<sequence length="996" mass="107962">MTGTVTDDKGTPILGANVLVKDTNRGTTTDFDGKFTIEVSSSETLVFSSLGFTSQTVLVGDQISINITMTEEASALAEVVVTGYSTQSTRDITGSVSIVKAEDLEATSPLNVEEALQGQSSGVVVGNQGGPGQGAVVRIRGYGTINGNDPLYIIDGTPTGAGLTDINPNDIESVQVLKDASSAAIYGNRAANGVIIITTKSGKRNSKINFSANAYVGVDFIPNSVFPDLASPQQLADAIWQAATNDGTTPSNQQYGNGASPLIPVYLFPQGAQTADESSYNFPDNRITRANSQGTDWFDEYFNAATIKNFNISASGGSENSRAFMSLSALDQEGVAYETDFLRYTLRANSSFNVTDRFRIGENVTISYAEQTIPPGVDVDDGTIASLYRINPLIPVRDIGGNFAGSGVGGLGNGKNPIAIADRNKDNAILTLRALGNFYGEFDVVQGLTFKSNLGFDLESINTTNFEPASVEGESPTNNLLTESSSFATTYTWFNTLTYTKTFGEHTIDILTGTEFNKQKFRNFGANRGGFIFDDVVDIRYLDLGTTSYGGFGNGFITSYFSAFGKADYKLKDRYLLSATVRYDSSSIFSKGNRDGVFPSFSAGWRVTNESFLEDSNAVNDLMLKVGYGITANNGSINATSRVNTFSANTDFFAYPTSNEVSAVGYGLGSRGNPDLEWETTTTFNIGITSKLFNALDVNLEYYNATTEDMLLFVPDDPTVLGQNNGRIENLGEMNNKGFDASLGYSNPKTNAFTYNVSFNISSYKNEVVFLDEENLNTFIQGDRVRDQLPNRTQAGQPLASFYGKVFTGIGPDGRMQFANNGEQQFIGNPHPDFTYGLNFNAAYKNFDFSLLLQGSQGNDLYNFMKFFTDFNTFPGAKSINYVTQNGLPALTNEADIILAESAQSSFYIEDGSYVRLKNIVIGYSIPEAVSKKLGVQKIRWYLQGRNLITLTDYTGLDPEVNLRNVGGTNPNLTIGLDSGVYPINRSIIFGFNVSF</sequence>
<dbReference type="GO" id="GO:0044718">
    <property type="term" value="P:siderophore transmembrane transport"/>
    <property type="evidence" value="ECO:0007669"/>
    <property type="project" value="TreeGrafter"/>
</dbReference>
<evidence type="ECO:0000313" key="14">
    <source>
        <dbReference type="EMBL" id="KZS40141.1"/>
    </source>
</evidence>
<dbReference type="GO" id="GO:0015344">
    <property type="term" value="F:siderophore uptake transmembrane transporter activity"/>
    <property type="evidence" value="ECO:0007669"/>
    <property type="project" value="TreeGrafter"/>
</dbReference>
<dbReference type="PROSITE" id="PS52016">
    <property type="entry name" value="TONB_DEPENDENT_REC_3"/>
    <property type="match status" value="1"/>
</dbReference>
<evidence type="ECO:0000256" key="2">
    <source>
        <dbReference type="ARBA" id="ARBA00022448"/>
    </source>
</evidence>
<dbReference type="InterPro" id="IPR037066">
    <property type="entry name" value="Plug_dom_sf"/>
</dbReference>
<dbReference type="SUPFAM" id="SSF56935">
    <property type="entry name" value="Porins"/>
    <property type="match status" value="1"/>
</dbReference>
<evidence type="ECO:0000256" key="6">
    <source>
        <dbReference type="ARBA" id="ARBA00023077"/>
    </source>
</evidence>
<evidence type="ECO:0000256" key="5">
    <source>
        <dbReference type="ARBA" id="ARBA00022729"/>
    </source>
</evidence>
<keyword evidence="4 10" id="KW-0812">Transmembrane</keyword>
<dbReference type="NCBIfam" id="TIGR04056">
    <property type="entry name" value="OMP_RagA_SusC"/>
    <property type="match status" value="1"/>
</dbReference>
<dbReference type="SUPFAM" id="SSF49464">
    <property type="entry name" value="Carboxypeptidase regulatory domain-like"/>
    <property type="match status" value="1"/>
</dbReference>
<dbReference type="PANTHER" id="PTHR30069">
    <property type="entry name" value="TONB-DEPENDENT OUTER MEMBRANE RECEPTOR"/>
    <property type="match status" value="1"/>
</dbReference>
<dbReference type="Pfam" id="PF07715">
    <property type="entry name" value="Plug"/>
    <property type="match status" value="1"/>
</dbReference>
<dbReference type="InterPro" id="IPR012910">
    <property type="entry name" value="Plug_dom"/>
</dbReference>
<evidence type="ECO:0000259" key="13">
    <source>
        <dbReference type="Pfam" id="PF07715"/>
    </source>
</evidence>
<organism evidence="14 15">
    <name type="scientific">Aquimarina aggregata</name>
    <dbReference type="NCBI Taxonomy" id="1642818"/>
    <lineage>
        <taxon>Bacteria</taxon>
        <taxon>Pseudomonadati</taxon>
        <taxon>Bacteroidota</taxon>
        <taxon>Flavobacteriia</taxon>
        <taxon>Flavobacteriales</taxon>
        <taxon>Flavobacteriaceae</taxon>
        <taxon>Aquimarina</taxon>
    </lineage>
</organism>
<keyword evidence="15" id="KW-1185">Reference proteome</keyword>
<keyword evidence="3 10" id="KW-1134">Transmembrane beta strand</keyword>
<dbReference type="InterPro" id="IPR008969">
    <property type="entry name" value="CarboxyPept-like_regulatory"/>
</dbReference>
<dbReference type="Pfam" id="PF13715">
    <property type="entry name" value="CarbopepD_reg_2"/>
    <property type="match status" value="1"/>
</dbReference>
<name>A0A162ZYV4_9FLAO</name>
<dbReference type="GO" id="GO:0009279">
    <property type="term" value="C:cell outer membrane"/>
    <property type="evidence" value="ECO:0007669"/>
    <property type="project" value="UniProtKB-SubCell"/>
</dbReference>
<dbReference type="InterPro" id="IPR000531">
    <property type="entry name" value="Beta-barrel_TonB"/>
</dbReference>
<evidence type="ECO:0000256" key="3">
    <source>
        <dbReference type="ARBA" id="ARBA00022452"/>
    </source>
</evidence>